<feature type="non-terminal residue" evidence="6">
    <location>
        <position position="205"/>
    </location>
</feature>
<evidence type="ECO:0000256" key="1">
    <source>
        <dbReference type="ARBA" id="ARBA00004123"/>
    </source>
</evidence>
<feature type="region of interest" description="Disordered" evidence="5">
    <location>
        <begin position="181"/>
        <end position="205"/>
    </location>
</feature>
<dbReference type="PANTHER" id="PTHR13375:SF3">
    <property type="entry name" value="THO COMPLEX SUBUNIT 5 HOMOLOG"/>
    <property type="match status" value="1"/>
</dbReference>
<feature type="coiled-coil region" evidence="4">
    <location>
        <begin position="80"/>
        <end position="107"/>
    </location>
</feature>
<comment type="similarity">
    <text evidence="2">Belongs to the THOC5 family.</text>
</comment>
<dbReference type="AlphaFoldDB" id="A0A4Y2URY0"/>
<proteinExistence type="inferred from homology"/>
<dbReference type="EMBL" id="BGPR01039732">
    <property type="protein sequence ID" value="GBO15755.1"/>
    <property type="molecule type" value="Genomic_DNA"/>
</dbReference>
<keyword evidence="4" id="KW-0175">Coiled coil</keyword>
<evidence type="ECO:0000256" key="4">
    <source>
        <dbReference type="SAM" id="Coils"/>
    </source>
</evidence>
<evidence type="ECO:0000256" key="3">
    <source>
        <dbReference type="ARBA" id="ARBA00023242"/>
    </source>
</evidence>
<evidence type="ECO:0000313" key="6">
    <source>
        <dbReference type="EMBL" id="GBO15755.1"/>
    </source>
</evidence>
<dbReference type="OrthoDB" id="20582at2759"/>
<evidence type="ECO:0000313" key="7">
    <source>
        <dbReference type="Proteomes" id="UP000499080"/>
    </source>
</evidence>
<reference evidence="6 7" key="1">
    <citation type="journal article" date="2019" name="Sci. Rep.">
        <title>Orb-weaving spider Araneus ventricosus genome elucidates the spidroin gene catalogue.</title>
        <authorList>
            <person name="Kono N."/>
            <person name="Nakamura H."/>
            <person name="Ohtoshi R."/>
            <person name="Moran D.A.P."/>
            <person name="Shinohara A."/>
            <person name="Yoshida Y."/>
            <person name="Fujiwara M."/>
            <person name="Mori M."/>
            <person name="Tomita M."/>
            <person name="Arakawa K."/>
        </authorList>
    </citation>
    <scope>NUCLEOTIDE SEQUENCE [LARGE SCALE GENOMIC DNA]</scope>
</reference>
<dbReference type="Pfam" id="PF09766">
    <property type="entry name" value="FmiP_Thoc5"/>
    <property type="match status" value="1"/>
</dbReference>
<comment type="subcellular location">
    <subcellularLocation>
        <location evidence="1">Nucleus</location>
    </subcellularLocation>
</comment>
<protein>
    <submittedName>
        <fullName evidence="6">THO complex subunit 5 B</fullName>
    </submittedName>
</protein>
<gene>
    <name evidence="6" type="primary">thoc5-b_1</name>
    <name evidence="6" type="ORF">AVEN_180991_1</name>
</gene>
<dbReference type="GO" id="GO:0000445">
    <property type="term" value="C:THO complex part of transcription export complex"/>
    <property type="evidence" value="ECO:0007669"/>
    <property type="project" value="TreeGrafter"/>
</dbReference>
<organism evidence="6 7">
    <name type="scientific">Araneus ventricosus</name>
    <name type="common">Orbweaver spider</name>
    <name type="synonym">Epeira ventricosa</name>
    <dbReference type="NCBI Taxonomy" id="182803"/>
    <lineage>
        <taxon>Eukaryota</taxon>
        <taxon>Metazoa</taxon>
        <taxon>Ecdysozoa</taxon>
        <taxon>Arthropoda</taxon>
        <taxon>Chelicerata</taxon>
        <taxon>Arachnida</taxon>
        <taxon>Araneae</taxon>
        <taxon>Araneomorphae</taxon>
        <taxon>Entelegynae</taxon>
        <taxon>Araneoidea</taxon>
        <taxon>Araneidae</taxon>
        <taxon>Araneus</taxon>
    </lineage>
</organism>
<comment type="caution">
    <text evidence="6">The sequence shown here is derived from an EMBL/GenBank/DDBJ whole genome shotgun (WGS) entry which is preliminary data.</text>
</comment>
<feature type="compositionally biased region" description="Basic and acidic residues" evidence="5">
    <location>
        <begin position="196"/>
        <end position="205"/>
    </location>
</feature>
<keyword evidence="3" id="KW-0539">Nucleus</keyword>
<evidence type="ECO:0000256" key="2">
    <source>
        <dbReference type="ARBA" id="ARBA00008044"/>
    </source>
</evidence>
<dbReference type="GO" id="GO:0003729">
    <property type="term" value="F:mRNA binding"/>
    <property type="evidence" value="ECO:0007669"/>
    <property type="project" value="TreeGrafter"/>
</dbReference>
<sequence>MPSFYNVALTFIGPSEKRHCCETKYVDEKLLSKSLDEEIELVTVEEFYRDAPETISKPEITKHDPHELRLARLFWESEQRKRFAQKLKEAEVTKQQYIQDQKVLQENLANILPILKSIIDAAEPFESKMGMPLQAMQVTHKLARYLSKSLYVLYVQASAYKEHYGGKKIQIDIEGNIDDIKTLQPKPEDLSDESGESDREESTEV</sequence>
<accession>A0A4Y2URY0</accession>
<keyword evidence="7" id="KW-1185">Reference proteome</keyword>
<dbReference type="Proteomes" id="UP000499080">
    <property type="component" value="Unassembled WGS sequence"/>
</dbReference>
<dbReference type="GO" id="GO:0006406">
    <property type="term" value="P:mRNA export from nucleus"/>
    <property type="evidence" value="ECO:0007669"/>
    <property type="project" value="TreeGrafter"/>
</dbReference>
<name>A0A4Y2URY0_ARAVE</name>
<evidence type="ECO:0000256" key="5">
    <source>
        <dbReference type="SAM" id="MobiDB-lite"/>
    </source>
</evidence>
<dbReference type="InterPro" id="IPR019163">
    <property type="entry name" value="THO_Thoc5"/>
</dbReference>
<dbReference type="PANTHER" id="PTHR13375">
    <property type="entry name" value="FMS INTERACTING PROTEIN"/>
    <property type="match status" value="1"/>
</dbReference>